<dbReference type="EMBL" id="CM007903">
    <property type="protein sequence ID" value="OTF98473.1"/>
    <property type="molecule type" value="Genomic_DNA"/>
</dbReference>
<protein>
    <submittedName>
        <fullName evidence="2">Uncharacterized protein</fullName>
    </submittedName>
</protein>
<dbReference type="Proteomes" id="UP000215914">
    <property type="component" value="Chromosome 14"/>
</dbReference>
<proteinExistence type="predicted"/>
<dbReference type="Gramene" id="mRNA:HanXRQr2_Chr14g0647911">
    <property type="protein sequence ID" value="mRNA:HanXRQr2_Chr14g0647911"/>
    <property type="gene ID" value="HanXRQr2_Chr14g0647911"/>
</dbReference>
<organism evidence="2 3">
    <name type="scientific">Helianthus annuus</name>
    <name type="common">Common sunflower</name>
    <dbReference type="NCBI Taxonomy" id="4232"/>
    <lineage>
        <taxon>Eukaryota</taxon>
        <taxon>Viridiplantae</taxon>
        <taxon>Streptophyta</taxon>
        <taxon>Embryophyta</taxon>
        <taxon>Tracheophyta</taxon>
        <taxon>Spermatophyta</taxon>
        <taxon>Magnoliopsida</taxon>
        <taxon>eudicotyledons</taxon>
        <taxon>Gunneridae</taxon>
        <taxon>Pentapetalae</taxon>
        <taxon>asterids</taxon>
        <taxon>campanulids</taxon>
        <taxon>Asterales</taxon>
        <taxon>Asteraceae</taxon>
        <taxon>Asteroideae</taxon>
        <taxon>Heliantheae alliance</taxon>
        <taxon>Heliantheae</taxon>
        <taxon>Helianthus</taxon>
    </lineage>
</organism>
<dbReference type="EMBL" id="MNCJ02000329">
    <property type="protein sequence ID" value="KAF5769409.1"/>
    <property type="molecule type" value="Genomic_DNA"/>
</dbReference>
<sequence length="89" mass="9903">MMDNMVILPPHILTKPQLCNQTTTAAIDDFLNFFIFPKENSASSSTKYLFAGSCKFVGIWVKSPEVAGSWMGWGVLCLKKLDTISLEID</sequence>
<keyword evidence="3" id="KW-1185">Reference proteome</keyword>
<dbReference type="InParanoid" id="A0A251SIB0"/>
<reference evidence="1" key="3">
    <citation type="submission" date="2020-06" db="EMBL/GenBank/DDBJ databases">
        <title>Helianthus annuus Genome sequencing and assembly Release 2.</title>
        <authorList>
            <person name="Gouzy J."/>
            <person name="Langlade N."/>
            <person name="Munos S."/>
        </authorList>
    </citation>
    <scope>NUCLEOTIDE SEQUENCE</scope>
    <source>
        <tissue evidence="1">Leaves</tissue>
    </source>
</reference>
<name>A0A251SIB0_HELAN</name>
<reference evidence="2" key="2">
    <citation type="submission" date="2017-02" db="EMBL/GenBank/DDBJ databases">
        <title>Sunflower complete genome.</title>
        <authorList>
            <person name="Langlade N."/>
            <person name="Munos S."/>
        </authorList>
    </citation>
    <scope>NUCLEOTIDE SEQUENCE [LARGE SCALE GENOMIC DNA]</scope>
    <source>
        <tissue evidence="2">Leaves</tissue>
    </source>
</reference>
<reference evidence="1 3" key="1">
    <citation type="journal article" date="2017" name="Nature">
        <title>The sunflower genome provides insights into oil metabolism, flowering and Asterid evolution.</title>
        <authorList>
            <person name="Badouin H."/>
            <person name="Gouzy J."/>
            <person name="Grassa C.J."/>
            <person name="Murat F."/>
            <person name="Staton S.E."/>
            <person name="Cottret L."/>
            <person name="Lelandais-Briere C."/>
            <person name="Owens G.L."/>
            <person name="Carrere S."/>
            <person name="Mayjonade B."/>
            <person name="Legrand L."/>
            <person name="Gill N."/>
            <person name="Kane N.C."/>
            <person name="Bowers J.E."/>
            <person name="Hubner S."/>
            <person name="Bellec A."/>
            <person name="Berard A."/>
            <person name="Berges H."/>
            <person name="Blanchet N."/>
            <person name="Boniface M.C."/>
            <person name="Brunel D."/>
            <person name="Catrice O."/>
            <person name="Chaidir N."/>
            <person name="Claudel C."/>
            <person name="Donnadieu C."/>
            <person name="Faraut T."/>
            <person name="Fievet G."/>
            <person name="Helmstetter N."/>
            <person name="King M."/>
            <person name="Knapp S.J."/>
            <person name="Lai Z."/>
            <person name="Le Paslier M.C."/>
            <person name="Lippi Y."/>
            <person name="Lorenzon L."/>
            <person name="Mandel J.R."/>
            <person name="Marage G."/>
            <person name="Marchand G."/>
            <person name="Marquand E."/>
            <person name="Bret-Mestries E."/>
            <person name="Morien E."/>
            <person name="Nambeesan S."/>
            <person name="Nguyen T."/>
            <person name="Pegot-Espagnet P."/>
            <person name="Pouilly N."/>
            <person name="Raftis F."/>
            <person name="Sallet E."/>
            <person name="Schiex T."/>
            <person name="Thomas J."/>
            <person name="Vandecasteele C."/>
            <person name="Vares D."/>
            <person name="Vear F."/>
            <person name="Vautrin S."/>
            <person name="Crespi M."/>
            <person name="Mangin B."/>
            <person name="Burke J.M."/>
            <person name="Salse J."/>
            <person name="Munos S."/>
            <person name="Vincourt P."/>
            <person name="Rieseberg L.H."/>
            <person name="Langlade N.B."/>
        </authorList>
    </citation>
    <scope>NUCLEOTIDE SEQUENCE [LARGE SCALE GENOMIC DNA]</scope>
    <source>
        <strain evidence="3">cv. SF193</strain>
        <tissue evidence="1">Leaves</tissue>
    </source>
</reference>
<gene>
    <name evidence="2" type="ORF">HannXRQ_Chr14g0446001</name>
    <name evidence="1" type="ORF">HanXRQr2_Chr14g0647911</name>
</gene>
<evidence type="ECO:0000313" key="3">
    <source>
        <dbReference type="Proteomes" id="UP000215914"/>
    </source>
</evidence>
<dbReference type="AlphaFoldDB" id="A0A251SIB0"/>
<accession>A0A251SIB0</accession>
<evidence type="ECO:0000313" key="1">
    <source>
        <dbReference type="EMBL" id="KAF5769409.1"/>
    </source>
</evidence>
<evidence type="ECO:0000313" key="2">
    <source>
        <dbReference type="EMBL" id="OTF98473.1"/>
    </source>
</evidence>